<dbReference type="InterPro" id="IPR048913">
    <property type="entry name" value="BetaGal_gal-bd"/>
</dbReference>
<comment type="similarity">
    <text evidence="1 5">Belongs to the glycosyl hydrolase 35 family.</text>
</comment>
<dbReference type="RefSeq" id="WP_099124643.1">
    <property type="nucleotide sequence ID" value="NZ_CAWNRH010000013.1"/>
</dbReference>
<gene>
    <name evidence="9" type="primary">bga</name>
    <name evidence="9" type="ORF">Xsto_01502</name>
</gene>
<sequence length="644" mass="70947">MDRQNPTDDTNPTFIPGNKYVLSWDSAGNWMINGKSFQFFGGEIHPSRVPSQYWDHRIKMIKALGCNTISLYLMWNFHELPDGAFDFSSSDKNIAHFIDLCATNNMWVLLRPGPYSCAEWDFGGLPPRMLADPQFHDSSDKLQIRGNFPNYMSAVLKWNTALYERVIKGRTLTSGGPIMLIALENEYTSWGPDDPAHPTALAAQWVSLGYTEKFCVCEGWANAFKNNHIPLPTNTAYGLTAEGNSVSHHNEAKQYYQVASFGAECYPGWICHWTEEKQTIYIDTFADIVARLAKAGCSFVIYVGHGGTNFGFTAGSNGKSTSSVPVITSYDYGAPVSENGRQNANFQVIKTAYAKNASYIVPSNPIPASIPSITDGEISPISNSQFVFSDFLSNVIPTIPNPIPQTIEWIALTLNSQQPASTGIYPAGITVYQTELPKSGYDLSVEFNRPPDFALAFLNGVRVTSDVLTTVKGGKISPVTSFKIDDVPPNSILQIVCMSFGRANYGGDEMRTDGRGLSGNVILNGDVLTNWKMTLYPLLASQLAKLPFGINKPTSPRPFFAKAILTIDIPKDMYIDMSSWGTGYVLVNGHNLGRYWTLAGPQTRLYCPGVWLNSGSNTIIIFEFTQATAGTLSFFSSSNLPYNH</sequence>
<dbReference type="EC" id="3.2.1.23" evidence="9"/>
<dbReference type="PRINTS" id="PR00742">
    <property type="entry name" value="GLHYDRLASE35"/>
</dbReference>
<evidence type="ECO:0000256" key="4">
    <source>
        <dbReference type="PIRSR" id="PIRSR006336-1"/>
    </source>
</evidence>
<evidence type="ECO:0000259" key="7">
    <source>
        <dbReference type="Pfam" id="PF21317"/>
    </source>
</evidence>
<evidence type="ECO:0000256" key="5">
    <source>
        <dbReference type="RuleBase" id="RU003679"/>
    </source>
</evidence>
<keyword evidence="2 9" id="KW-0378">Hydrolase</keyword>
<feature type="domain" description="Beta-galactosidase galactose-binding" evidence="8">
    <location>
        <begin position="558"/>
        <end position="617"/>
    </location>
</feature>
<evidence type="ECO:0000256" key="1">
    <source>
        <dbReference type="ARBA" id="ARBA00009809"/>
    </source>
</evidence>
<dbReference type="EMBL" id="NJAJ01000011">
    <property type="protein sequence ID" value="PHM65997.1"/>
    <property type="molecule type" value="Genomic_DNA"/>
</dbReference>
<evidence type="ECO:0000259" key="6">
    <source>
        <dbReference type="Pfam" id="PF01301"/>
    </source>
</evidence>
<proteinExistence type="inferred from homology"/>
<dbReference type="Gene3D" id="3.20.20.80">
    <property type="entry name" value="Glycosidases"/>
    <property type="match status" value="1"/>
</dbReference>
<dbReference type="InterPro" id="IPR031330">
    <property type="entry name" value="Gly_Hdrlase_35_cat"/>
</dbReference>
<reference evidence="9 10" key="1">
    <citation type="journal article" date="2017" name="Nat. Microbiol.">
        <title>Natural product diversity associated with the nematode symbionts Photorhabdus and Xenorhabdus.</title>
        <authorList>
            <person name="Tobias N.J."/>
            <person name="Wolff H."/>
            <person name="Djahanschiri B."/>
            <person name="Grundmann F."/>
            <person name="Kronenwerth M."/>
            <person name="Shi Y.M."/>
            <person name="Simonyi S."/>
            <person name="Grun P."/>
            <person name="Shapiro-Ilan D."/>
            <person name="Pidot S.J."/>
            <person name="Stinear T.P."/>
            <person name="Ebersberger I."/>
            <person name="Bode H.B."/>
        </authorList>
    </citation>
    <scope>NUCLEOTIDE SEQUENCE [LARGE SCALE GENOMIC DNA]</scope>
    <source>
        <strain evidence="9 10">DSM 17904</strain>
    </source>
</reference>
<dbReference type="Pfam" id="PF21467">
    <property type="entry name" value="BetaGal_gal-bd"/>
    <property type="match status" value="1"/>
</dbReference>
<feature type="active site" description="Proton donor" evidence="4">
    <location>
        <position position="186"/>
    </location>
</feature>
<feature type="active site" description="Nucleophile" evidence="4">
    <location>
        <position position="264"/>
    </location>
</feature>
<dbReference type="SUPFAM" id="SSF49785">
    <property type="entry name" value="Galactose-binding domain-like"/>
    <property type="match status" value="1"/>
</dbReference>
<dbReference type="InterPro" id="IPR048912">
    <property type="entry name" value="BetaGal1-like_ABD1"/>
</dbReference>
<dbReference type="AlphaFoldDB" id="A0A2D0KS11"/>
<dbReference type="GO" id="GO:0004565">
    <property type="term" value="F:beta-galactosidase activity"/>
    <property type="evidence" value="ECO:0007669"/>
    <property type="project" value="UniProtKB-EC"/>
</dbReference>
<dbReference type="InterPro" id="IPR026283">
    <property type="entry name" value="B-gal_1-like"/>
</dbReference>
<dbReference type="SUPFAM" id="SSF51445">
    <property type="entry name" value="(Trans)glycosidases"/>
    <property type="match status" value="1"/>
</dbReference>
<evidence type="ECO:0000313" key="9">
    <source>
        <dbReference type="EMBL" id="PHM65997.1"/>
    </source>
</evidence>
<evidence type="ECO:0000256" key="3">
    <source>
        <dbReference type="ARBA" id="ARBA00023295"/>
    </source>
</evidence>
<name>A0A2D0KS11_9GAMM</name>
<dbReference type="InterPro" id="IPR001944">
    <property type="entry name" value="Glycoside_Hdrlase_35"/>
</dbReference>
<feature type="domain" description="Glycoside hydrolase 35 catalytic" evidence="6">
    <location>
        <begin position="31"/>
        <end position="353"/>
    </location>
</feature>
<dbReference type="Gene3D" id="2.60.120.260">
    <property type="entry name" value="Galactose-binding domain-like"/>
    <property type="match status" value="2"/>
</dbReference>
<comment type="caution">
    <text evidence="9">The sequence shown here is derived from an EMBL/GenBank/DDBJ whole genome shotgun (WGS) entry which is preliminary data.</text>
</comment>
<dbReference type="Pfam" id="PF21317">
    <property type="entry name" value="BetaGal_ABD_1"/>
    <property type="match status" value="1"/>
</dbReference>
<dbReference type="GO" id="GO:0005975">
    <property type="term" value="P:carbohydrate metabolic process"/>
    <property type="evidence" value="ECO:0007669"/>
    <property type="project" value="InterPro"/>
</dbReference>
<dbReference type="InterPro" id="IPR017853">
    <property type="entry name" value="GH"/>
</dbReference>
<organism evidence="9 10">
    <name type="scientific">Xenorhabdus stockiae</name>
    <dbReference type="NCBI Taxonomy" id="351614"/>
    <lineage>
        <taxon>Bacteria</taxon>
        <taxon>Pseudomonadati</taxon>
        <taxon>Pseudomonadota</taxon>
        <taxon>Gammaproteobacteria</taxon>
        <taxon>Enterobacterales</taxon>
        <taxon>Morganellaceae</taxon>
        <taxon>Xenorhabdus</taxon>
    </lineage>
</organism>
<keyword evidence="10" id="KW-1185">Reference proteome</keyword>
<evidence type="ECO:0000313" key="10">
    <source>
        <dbReference type="Proteomes" id="UP000222366"/>
    </source>
</evidence>
<dbReference type="PIRSF" id="PIRSF006336">
    <property type="entry name" value="B-gal"/>
    <property type="match status" value="1"/>
</dbReference>
<dbReference type="Proteomes" id="UP000222366">
    <property type="component" value="Unassembled WGS sequence"/>
</dbReference>
<evidence type="ECO:0000259" key="8">
    <source>
        <dbReference type="Pfam" id="PF21467"/>
    </source>
</evidence>
<accession>A0A2D0KS11</accession>
<feature type="domain" description="Beta-galactosidase 1-like first all-beta" evidence="7">
    <location>
        <begin position="428"/>
        <end position="537"/>
    </location>
</feature>
<dbReference type="Pfam" id="PF01301">
    <property type="entry name" value="Glyco_hydro_35"/>
    <property type="match status" value="1"/>
</dbReference>
<evidence type="ECO:0000256" key="2">
    <source>
        <dbReference type="ARBA" id="ARBA00022801"/>
    </source>
</evidence>
<dbReference type="InterPro" id="IPR008979">
    <property type="entry name" value="Galactose-bd-like_sf"/>
</dbReference>
<protein>
    <submittedName>
        <fullName evidence="9">Beta-galactosidase</fullName>
        <ecNumber evidence="9">3.2.1.23</ecNumber>
    </submittedName>
</protein>
<keyword evidence="3 9" id="KW-0326">Glycosidase</keyword>
<dbReference type="PANTHER" id="PTHR23421">
    <property type="entry name" value="BETA-GALACTOSIDASE RELATED"/>
    <property type="match status" value="1"/>
</dbReference>